<name>A0A8K0UT85_9AGAR</name>
<feature type="domain" description="Anaphase-promoting complex subunit 4-like WD40" evidence="6">
    <location>
        <begin position="24"/>
        <end position="99"/>
    </location>
</feature>
<dbReference type="InterPro" id="IPR015943">
    <property type="entry name" value="WD40/YVTN_repeat-like_dom_sf"/>
</dbReference>
<dbReference type="InterPro" id="IPR024977">
    <property type="entry name" value="Apc4-like_WD40_dom"/>
</dbReference>
<dbReference type="InterPro" id="IPR024789">
    <property type="entry name" value="APC4"/>
</dbReference>
<evidence type="ECO:0000259" key="7">
    <source>
        <dbReference type="Pfam" id="PF12896"/>
    </source>
</evidence>
<feature type="domain" description="Anaphase-promoting complex subunit 4 long" evidence="7">
    <location>
        <begin position="299"/>
        <end position="502"/>
    </location>
</feature>
<dbReference type="GO" id="GO:0051301">
    <property type="term" value="P:cell division"/>
    <property type="evidence" value="ECO:0007669"/>
    <property type="project" value="UniProtKB-KW"/>
</dbReference>
<keyword evidence="4" id="KW-0833">Ubl conjugation pathway</keyword>
<dbReference type="AlphaFoldDB" id="A0A8K0UT85"/>
<dbReference type="GO" id="GO:0005680">
    <property type="term" value="C:anaphase-promoting complex"/>
    <property type="evidence" value="ECO:0007669"/>
    <property type="project" value="InterPro"/>
</dbReference>
<proteinExistence type="predicted"/>
<keyword evidence="9" id="KW-1185">Reference proteome</keyword>
<accession>A0A8K0UT85</accession>
<dbReference type="OrthoDB" id="10259843at2759"/>
<reference evidence="8" key="1">
    <citation type="journal article" date="2021" name="New Phytol.">
        <title>Evolutionary innovations through gain and loss of genes in the ectomycorrhizal Boletales.</title>
        <authorList>
            <person name="Wu G."/>
            <person name="Miyauchi S."/>
            <person name="Morin E."/>
            <person name="Kuo A."/>
            <person name="Drula E."/>
            <person name="Varga T."/>
            <person name="Kohler A."/>
            <person name="Feng B."/>
            <person name="Cao Y."/>
            <person name="Lipzen A."/>
            <person name="Daum C."/>
            <person name="Hundley H."/>
            <person name="Pangilinan J."/>
            <person name="Johnson J."/>
            <person name="Barry K."/>
            <person name="LaButti K."/>
            <person name="Ng V."/>
            <person name="Ahrendt S."/>
            <person name="Min B."/>
            <person name="Choi I.G."/>
            <person name="Park H."/>
            <person name="Plett J.M."/>
            <person name="Magnuson J."/>
            <person name="Spatafora J.W."/>
            <person name="Nagy L.G."/>
            <person name="Henrissat B."/>
            <person name="Grigoriev I.V."/>
            <person name="Yang Z.L."/>
            <person name="Xu J."/>
            <person name="Martin F.M."/>
        </authorList>
    </citation>
    <scope>NUCLEOTIDE SEQUENCE</scope>
    <source>
        <strain evidence="8">KKN 215</strain>
    </source>
</reference>
<dbReference type="Gene3D" id="2.130.10.10">
    <property type="entry name" value="YVTN repeat-like/Quinoprotein amine dehydrogenase"/>
    <property type="match status" value="1"/>
</dbReference>
<keyword evidence="5" id="KW-0131">Cell cycle</keyword>
<dbReference type="Proteomes" id="UP000813824">
    <property type="component" value="Unassembled WGS sequence"/>
</dbReference>
<dbReference type="PANTHER" id="PTHR13260">
    <property type="entry name" value="ANAPHASE PROMOTING COMPLEX SUBUNIT 4 APC4"/>
    <property type="match status" value="1"/>
</dbReference>
<evidence type="ECO:0000256" key="1">
    <source>
        <dbReference type="ARBA" id="ARBA00016067"/>
    </source>
</evidence>
<evidence type="ECO:0000256" key="2">
    <source>
        <dbReference type="ARBA" id="ARBA00022618"/>
    </source>
</evidence>
<evidence type="ECO:0000259" key="6">
    <source>
        <dbReference type="Pfam" id="PF12894"/>
    </source>
</evidence>
<comment type="caution">
    <text evidence="8">The sequence shown here is derived from an EMBL/GenBank/DDBJ whole genome shotgun (WGS) entry which is preliminary data.</text>
</comment>
<dbReference type="SUPFAM" id="SSF50978">
    <property type="entry name" value="WD40 repeat-like"/>
    <property type="match status" value="1"/>
</dbReference>
<keyword evidence="2" id="KW-0132">Cell division</keyword>
<dbReference type="InterPro" id="IPR036322">
    <property type="entry name" value="WD40_repeat_dom_sf"/>
</dbReference>
<gene>
    <name evidence="8" type="ORF">BXZ70DRAFT_929350</name>
</gene>
<evidence type="ECO:0000256" key="5">
    <source>
        <dbReference type="ARBA" id="ARBA00023306"/>
    </source>
</evidence>
<sequence length="779" mass="87510">MNGNAFSPIANLHLPSTSRIFRSSWCPDKDLLLIASRSPSGDKLSLWKMQGSKKWEFEFDKASTSTTGIVDVAWSPDGTFIAVAHHPATITIHSFQDGAQYNILFPRIKAGLSEKPNISGVWWFKRRDEKKNKSMPDLLRRNDLIPGSALSVLQSQPLLDTLYDEMHAMSTTELFSFQSTAPRNPPRYLTPQVIANWPSLPSDLAAATLRSKKVAKQKQRPGEELDEPDYANVNSLLVVADQSGNVWTYMDGSYPLGFVSYGLPCSAASFDTTYGSSLFIYPQMSAADVPHTSLTPFTIHYPLLDKRYPRDVARVSTAVKDLTYFAICVVKEMRTAWFGSDTHSGARSWGSKWIKDLEARQKDQFGIKEPNAIMDLTTLLVTGRATESLSDFLGSSDQMSERGIQKWESAILEALVRIRDYSEKLLTPAAERLYILTTEVRGWAALSQHDHFELSMNDITHIIIGLSRALLCTAWLAAAARTEFARYIEFITWVRYETARSNQQTDVHNIPPPRHDILEVNEYLISGLVDSPIDKWFTGQAPTFQPQELGGLAPMDIETSLAKMHEILEGPNGLTDINMEPPDISSIDRNIDALFTDISAHFRRLFFQASHGTSRAAVVSESQATAPPPAQPAVFPTFTRHRSLMTNEPRLQYLAIQSPCIDEQSYLFLIRITNDNRDPPGISTLSAAPLQCSIAREGEAAISVEVLDAEFFDEEKLIVVYRVRGRTATYMGTVNYVDLSYRPIDASWDVNCNSREWLMRDLLERLEHGQVWVHQTKRG</sequence>
<keyword evidence="3" id="KW-0498">Mitosis</keyword>
<dbReference type="EMBL" id="JAEVFJ010000009">
    <property type="protein sequence ID" value="KAH8102650.1"/>
    <property type="molecule type" value="Genomic_DNA"/>
</dbReference>
<evidence type="ECO:0000313" key="8">
    <source>
        <dbReference type="EMBL" id="KAH8102650.1"/>
    </source>
</evidence>
<evidence type="ECO:0000313" key="9">
    <source>
        <dbReference type="Proteomes" id="UP000813824"/>
    </source>
</evidence>
<dbReference type="InterPro" id="IPR024790">
    <property type="entry name" value="APC4_long_dom"/>
</dbReference>
<dbReference type="GO" id="GO:0031145">
    <property type="term" value="P:anaphase-promoting complex-dependent catabolic process"/>
    <property type="evidence" value="ECO:0007669"/>
    <property type="project" value="InterPro"/>
</dbReference>
<dbReference type="GO" id="GO:0070979">
    <property type="term" value="P:protein K11-linked ubiquitination"/>
    <property type="evidence" value="ECO:0007669"/>
    <property type="project" value="TreeGrafter"/>
</dbReference>
<dbReference type="GO" id="GO:0034399">
    <property type="term" value="C:nuclear periphery"/>
    <property type="evidence" value="ECO:0007669"/>
    <property type="project" value="TreeGrafter"/>
</dbReference>
<protein>
    <recommendedName>
        <fullName evidence="1">Anaphase-promoting complex subunit 4</fullName>
    </recommendedName>
</protein>
<dbReference type="Pfam" id="PF12894">
    <property type="entry name" value="ANAPC4_WD40"/>
    <property type="match status" value="1"/>
</dbReference>
<dbReference type="PANTHER" id="PTHR13260:SF0">
    <property type="entry name" value="ANAPHASE-PROMOTING COMPLEX SUBUNIT 4"/>
    <property type="match status" value="1"/>
</dbReference>
<dbReference type="Pfam" id="PF12896">
    <property type="entry name" value="ANAPC4"/>
    <property type="match status" value="1"/>
</dbReference>
<evidence type="ECO:0000256" key="3">
    <source>
        <dbReference type="ARBA" id="ARBA00022776"/>
    </source>
</evidence>
<evidence type="ECO:0000256" key="4">
    <source>
        <dbReference type="ARBA" id="ARBA00022786"/>
    </source>
</evidence>
<organism evidence="8 9">
    <name type="scientific">Cristinia sonorae</name>
    <dbReference type="NCBI Taxonomy" id="1940300"/>
    <lineage>
        <taxon>Eukaryota</taxon>
        <taxon>Fungi</taxon>
        <taxon>Dikarya</taxon>
        <taxon>Basidiomycota</taxon>
        <taxon>Agaricomycotina</taxon>
        <taxon>Agaricomycetes</taxon>
        <taxon>Agaricomycetidae</taxon>
        <taxon>Agaricales</taxon>
        <taxon>Pleurotineae</taxon>
        <taxon>Stephanosporaceae</taxon>
        <taxon>Cristinia</taxon>
    </lineage>
</organism>